<keyword evidence="1" id="KW-0812">Transmembrane</keyword>
<name>A0A0H2UPT2_STRPN</name>
<dbReference type="KEGG" id="spn:SP_1036"/>
<keyword evidence="1" id="KW-1133">Transmembrane helix</keyword>
<dbReference type="AlphaFoldDB" id="A0A0H2UPT2"/>
<dbReference type="PaxDb" id="170187-SP_1036"/>
<keyword evidence="1" id="KW-0472">Membrane</keyword>
<evidence type="ECO:0000313" key="2">
    <source>
        <dbReference type="EMBL" id="AAK75151.1"/>
    </source>
</evidence>
<proteinExistence type="predicted"/>
<accession>A0A0H2UPT2</accession>
<dbReference type="EnsemblBacteria" id="AAK75151">
    <property type="protein sequence ID" value="AAK75151"/>
    <property type="gene ID" value="SP_1036"/>
</dbReference>
<dbReference type="EMBL" id="AE005672">
    <property type="protein sequence ID" value="AAK75151.1"/>
    <property type="molecule type" value="Genomic_DNA"/>
</dbReference>
<dbReference type="Proteomes" id="UP000000585">
    <property type="component" value="Chromosome"/>
</dbReference>
<sequence>MFIISPDLFNIAVILYILFFIHDILLLILS</sequence>
<gene>
    <name evidence="2" type="ordered locus">SP_1036</name>
</gene>
<organism evidence="2 3">
    <name type="scientific">Streptococcus pneumoniae serotype 4 (strain ATCC BAA-334 / TIGR4)</name>
    <dbReference type="NCBI Taxonomy" id="170187"/>
    <lineage>
        <taxon>Bacteria</taxon>
        <taxon>Bacillati</taxon>
        <taxon>Bacillota</taxon>
        <taxon>Bacilli</taxon>
        <taxon>Lactobacillales</taxon>
        <taxon>Streptococcaceae</taxon>
        <taxon>Streptococcus</taxon>
    </lineage>
</organism>
<protein>
    <submittedName>
        <fullName evidence="2">Uncharacterized protein</fullName>
    </submittedName>
</protein>
<keyword evidence="3" id="KW-1185">Reference proteome</keyword>
<evidence type="ECO:0000313" key="3">
    <source>
        <dbReference type="Proteomes" id="UP000000585"/>
    </source>
</evidence>
<feature type="transmembrane region" description="Helical" evidence="1">
    <location>
        <begin position="7"/>
        <end position="29"/>
    </location>
</feature>
<evidence type="ECO:0000256" key="1">
    <source>
        <dbReference type="SAM" id="Phobius"/>
    </source>
</evidence>
<reference evidence="2 3" key="1">
    <citation type="journal article" date="2001" name="Science">
        <title>Complete genome sequence of a virulent isolate of Streptococcus pneumoniae.</title>
        <authorList>
            <person name="Tettelin H."/>
            <person name="Nelson K.E."/>
            <person name="Paulsen I.T."/>
            <person name="Eisen J.A."/>
            <person name="Read T.D."/>
            <person name="Peterson S."/>
            <person name="Heidelberg J."/>
            <person name="DeBoy R.T."/>
            <person name="Haft D.H."/>
            <person name="Dodson R.J."/>
            <person name="Durkin A.S."/>
            <person name="Gwinn M."/>
            <person name="Kolonay J.F."/>
            <person name="Nelson W.C."/>
            <person name="Peterson J.D."/>
            <person name="Umayam L.A."/>
            <person name="White O."/>
            <person name="Salzberg S.L."/>
            <person name="Lewis M.R."/>
            <person name="Radune D."/>
            <person name="Holtzapple E."/>
            <person name="Khouri H."/>
            <person name="Wolf A.M."/>
            <person name="Utterback T.R."/>
            <person name="Hansen C.L."/>
            <person name="McDonald L.A."/>
            <person name="Feldblyum T.V."/>
            <person name="Angiuoli S."/>
            <person name="Dickinson T."/>
            <person name="Hickey E.K."/>
            <person name="Holt I.E."/>
            <person name="Loftus B.J."/>
            <person name="Yang F."/>
            <person name="Smith H.O."/>
            <person name="Venter J.C."/>
            <person name="Dougherty B.A."/>
            <person name="Morrison D.A."/>
            <person name="Hollingshead S.K."/>
            <person name="Fraser C.M."/>
        </authorList>
    </citation>
    <scope>NUCLEOTIDE SEQUENCE [LARGE SCALE GENOMIC DNA]</scope>
    <source>
        <strain evidence="3">ATCC BAA-334 / TIGR4</strain>
    </source>
</reference>